<dbReference type="PANTHER" id="PTHR34580">
    <property type="match status" value="1"/>
</dbReference>
<dbReference type="InterPro" id="IPR026881">
    <property type="entry name" value="WYL_dom"/>
</dbReference>
<evidence type="ECO:0000259" key="2">
    <source>
        <dbReference type="Pfam" id="PF13280"/>
    </source>
</evidence>
<dbReference type="InterPro" id="IPR036388">
    <property type="entry name" value="WH-like_DNA-bd_sf"/>
</dbReference>
<dbReference type="InterPro" id="IPR051534">
    <property type="entry name" value="CBASS_pafABC_assoc_protein"/>
</dbReference>
<dbReference type="AlphaFoldDB" id="A0A9D6UZV7"/>
<gene>
    <name evidence="4" type="ORF">HY912_01245</name>
</gene>
<reference evidence="4" key="1">
    <citation type="submission" date="2020-07" db="EMBL/GenBank/DDBJ databases">
        <title>Huge and variable diversity of episymbiotic CPR bacteria and DPANN archaea in groundwater ecosystems.</title>
        <authorList>
            <person name="He C.Y."/>
            <person name="Keren R."/>
            <person name="Whittaker M."/>
            <person name="Farag I.F."/>
            <person name="Doudna J."/>
            <person name="Cate J.H.D."/>
            <person name="Banfield J.F."/>
        </authorList>
    </citation>
    <scope>NUCLEOTIDE SEQUENCE</scope>
    <source>
        <strain evidence="4">NC_groundwater_1664_Pr3_B-0.1um_52_9</strain>
    </source>
</reference>
<protein>
    <submittedName>
        <fullName evidence="4">YafY family transcriptional regulator</fullName>
    </submittedName>
</protein>
<evidence type="ECO:0000313" key="4">
    <source>
        <dbReference type="EMBL" id="MBI5248094.1"/>
    </source>
</evidence>
<evidence type="ECO:0000259" key="1">
    <source>
        <dbReference type="Pfam" id="PF08279"/>
    </source>
</evidence>
<feature type="domain" description="WYL" evidence="2">
    <location>
        <begin position="147"/>
        <end position="214"/>
    </location>
</feature>
<sequence length="337" mass="38405">MRGTILARQWRIIKMMESRKMGITGIELAHELEAPLRTVYRDLEAIQEAGFPIYNEKVGKNSYWKLVDRFKKDLPLPLTATELMALHMSRDLLSIFEGTIFHESIESLFDKVKAVLSPETLRYLENISGRLKIGFASCKDLTSCKEAIQGISKATATKKRVEILYKAVSTGRQTVRKVDPYQVWAMNGGVYLIGLCHLRNAVRTFAMDRIGNYKVLDEPFHFPKDFNLEDYLQTAFNVMRGEPRKIRIRFAPGAAHVVRERIWHPTQEIRELGDGGVEIFLEVPINYEITSWILGFGAAATVIEPDSLRSRIRDEHQAAAACYEKPVPASEAFTKKI</sequence>
<organism evidence="4 5">
    <name type="scientific">Desulfomonile tiedjei</name>
    <dbReference type="NCBI Taxonomy" id="2358"/>
    <lineage>
        <taxon>Bacteria</taxon>
        <taxon>Pseudomonadati</taxon>
        <taxon>Thermodesulfobacteriota</taxon>
        <taxon>Desulfomonilia</taxon>
        <taxon>Desulfomonilales</taxon>
        <taxon>Desulfomonilaceae</taxon>
        <taxon>Desulfomonile</taxon>
    </lineage>
</organism>
<feature type="domain" description="WCX" evidence="3">
    <location>
        <begin position="243"/>
        <end position="320"/>
    </location>
</feature>
<feature type="domain" description="Helix-turn-helix type 11" evidence="1">
    <location>
        <begin position="8"/>
        <end position="56"/>
    </location>
</feature>
<comment type="caution">
    <text evidence="4">The sequence shown here is derived from an EMBL/GenBank/DDBJ whole genome shotgun (WGS) entry which is preliminary data.</text>
</comment>
<accession>A0A9D6UZV7</accession>
<evidence type="ECO:0000259" key="3">
    <source>
        <dbReference type="Pfam" id="PF25583"/>
    </source>
</evidence>
<dbReference type="Proteomes" id="UP000807825">
    <property type="component" value="Unassembled WGS sequence"/>
</dbReference>
<dbReference type="Pfam" id="PF08279">
    <property type="entry name" value="HTH_11"/>
    <property type="match status" value="1"/>
</dbReference>
<dbReference type="Pfam" id="PF25583">
    <property type="entry name" value="WCX"/>
    <property type="match status" value="1"/>
</dbReference>
<dbReference type="Gene3D" id="1.10.10.10">
    <property type="entry name" value="Winged helix-like DNA-binding domain superfamily/Winged helix DNA-binding domain"/>
    <property type="match status" value="1"/>
</dbReference>
<dbReference type="EMBL" id="JACRDE010000040">
    <property type="protein sequence ID" value="MBI5248094.1"/>
    <property type="molecule type" value="Genomic_DNA"/>
</dbReference>
<evidence type="ECO:0000313" key="5">
    <source>
        <dbReference type="Proteomes" id="UP000807825"/>
    </source>
</evidence>
<dbReference type="InterPro" id="IPR057727">
    <property type="entry name" value="WCX_dom"/>
</dbReference>
<dbReference type="InterPro" id="IPR013196">
    <property type="entry name" value="HTH_11"/>
</dbReference>
<dbReference type="Pfam" id="PF13280">
    <property type="entry name" value="WYL"/>
    <property type="match status" value="1"/>
</dbReference>
<dbReference type="PROSITE" id="PS52050">
    <property type="entry name" value="WYL"/>
    <property type="match status" value="1"/>
</dbReference>
<proteinExistence type="predicted"/>
<dbReference type="PANTHER" id="PTHR34580:SF1">
    <property type="entry name" value="PROTEIN PAFC"/>
    <property type="match status" value="1"/>
</dbReference>
<name>A0A9D6UZV7_9BACT</name>